<name>A0A1V3JKE7_9PAST</name>
<dbReference type="STRING" id="1907939.BKL49_09330"/>
<evidence type="ECO:0000313" key="2">
    <source>
        <dbReference type="Proteomes" id="UP000188602"/>
    </source>
</evidence>
<comment type="caution">
    <text evidence="1">The sequence shown here is derived from an EMBL/GenBank/DDBJ whole genome shotgun (WGS) entry which is preliminary data.</text>
</comment>
<proteinExistence type="predicted"/>
<dbReference type="EMBL" id="MLHQ01000025">
    <property type="protein sequence ID" value="OOF57280.1"/>
    <property type="molecule type" value="Genomic_DNA"/>
</dbReference>
<protein>
    <submittedName>
        <fullName evidence="1">Uncharacterized protein</fullName>
    </submittedName>
</protein>
<evidence type="ECO:0000313" key="1">
    <source>
        <dbReference type="EMBL" id="OOF57280.1"/>
    </source>
</evidence>
<organism evidence="1 2">
    <name type="scientific">Rodentibacter myodis</name>
    <dbReference type="NCBI Taxonomy" id="1907939"/>
    <lineage>
        <taxon>Bacteria</taxon>
        <taxon>Pseudomonadati</taxon>
        <taxon>Pseudomonadota</taxon>
        <taxon>Gammaproteobacteria</taxon>
        <taxon>Pasteurellales</taxon>
        <taxon>Pasteurellaceae</taxon>
        <taxon>Rodentibacter</taxon>
    </lineage>
</organism>
<keyword evidence="2" id="KW-1185">Reference proteome</keyword>
<sequence length="107" mass="12421">MKNKNYIPKLIKTNCPTCGTRIRLTTKLIVPMAGSLVTGYILAEAPEIFQTKNDIIQVYESMNACMKSSYKYREQRNLCACALAETYENFKFYNVKKRFEENLENCL</sequence>
<reference evidence="1 2" key="1">
    <citation type="submission" date="2016-10" db="EMBL/GenBank/DDBJ databases">
        <title>Rodentibacter gen. nov. and new species.</title>
        <authorList>
            <person name="Christensen H."/>
        </authorList>
    </citation>
    <scope>NUCLEOTIDE SEQUENCE [LARGE SCALE GENOMIC DNA]</scope>
    <source>
        <strain evidence="1 2">Ac151</strain>
    </source>
</reference>
<dbReference type="AlphaFoldDB" id="A0A1V3JKE7"/>
<gene>
    <name evidence="1" type="ORF">BKL49_09330</name>
</gene>
<dbReference type="OrthoDB" id="5688532at2"/>
<dbReference type="Proteomes" id="UP000188602">
    <property type="component" value="Unassembled WGS sequence"/>
</dbReference>
<dbReference type="RefSeq" id="WP_077424828.1">
    <property type="nucleotide sequence ID" value="NZ_MLHQ01000025.1"/>
</dbReference>
<accession>A0A1V3JKE7</accession>